<reference evidence="1" key="1">
    <citation type="submission" date="2023-03" db="EMBL/GenBank/DDBJ databases">
        <title>Aeromonas caviae strain AC1520.</title>
        <authorList>
            <person name="Xie T."/>
            <person name="Zhang Q."/>
            <person name="Deng J."/>
            <person name="Li X."/>
        </authorList>
    </citation>
    <scope>NUCLEOTIDE SEQUENCE</scope>
    <source>
        <strain evidence="1">AC1520</strain>
        <plasmid evidence="1">pAC1520</plasmid>
    </source>
</reference>
<organism evidence="1 2">
    <name type="scientific">Aeromonas caviae</name>
    <name type="common">Aeromonas punctata</name>
    <dbReference type="NCBI Taxonomy" id="648"/>
    <lineage>
        <taxon>Bacteria</taxon>
        <taxon>Pseudomonadati</taxon>
        <taxon>Pseudomonadota</taxon>
        <taxon>Gammaproteobacteria</taxon>
        <taxon>Aeromonadales</taxon>
        <taxon>Aeromonadaceae</taxon>
        <taxon>Aeromonas</taxon>
    </lineage>
</organism>
<evidence type="ECO:0000313" key="1">
    <source>
        <dbReference type="EMBL" id="WFG00329.1"/>
    </source>
</evidence>
<proteinExistence type="predicted"/>
<sequence>MALSASQNRFRMWLERYAPQLKGLWDWEDKSVSLEAVERYIAVASHGEAVMCRFFVGVWLGRNDMGFDLIEAAAVLDKGQREVISLWLASPRWP</sequence>
<keyword evidence="1" id="KW-0614">Plasmid</keyword>
<dbReference type="AlphaFoldDB" id="A0AAJ6CR53"/>
<dbReference type="RefSeq" id="WP_277857233.1">
    <property type="nucleotide sequence ID" value="NZ_CP120943.1"/>
</dbReference>
<name>A0AAJ6CR53_AERCA</name>
<accession>A0AAJ6CR53</accession>
<gene>
    <name evidence="1" type="ORF">P5S46_21440</name>
</gene>
<evidence type="ECO:0000313" key="2">
    <source>
        <dbReference type="Proteomes" id="UP001218423"/>
    </source>
</evidence>
<dbReference type="EMBL" id="CP120943">
    <property type="protein sequence ID" value="WFG00329.1"/>
    <property type="molecule type" value="Genomic_DNA"/>
</dbReference>
<geneLocation type="plasmid" evidence="1 2">
    <name>pAC1520</name>
</geneLocation>
<dbReference type="Proteomes" id="UP001218423">
    <property type="component" value="Plasmid pAC1520"/>
</dbReference>
<protein>
    <submittedName>
        <fullName evidence="1">Uncharacterized protein</fullName>
    </submittedName>
</protein>